<dbReference type="Proteomes" id="UP001237642">
    <property type="component" value="Unassembled WGS sequence"/>
</dbReference>
<evidence type="ECO:0000313" key="2">
    <source>
        <dbReference type="Proteomes" id="UP001237642"/>
    </source>
</evidence>
<name>A0AAD8N5K5_9APIA</name>
<sequence>MTSTSGCVTECQELLSSLHSVCLCSVKRSAANLVAHHLAEVCSGWCQEREALFGGVPFMSISLNWLQLLRFPFLRLRMHMLKHLPHRAGLLVQLKKYIVQEVDKLVEKVAGLLQKLEGKVPLPKRYLVSKLTGVLSAGLHVSMLEEHALVKALRESHHYGFLNLN</sequence>
<dbReference type="EMBL" id="JAUIZM010000001">
    <property type="protein sequence ID" value="KAK1402390.1"/>
    <property type="molecule type" value="Genomic_DNA"/>
</dbReference>
<evidence type="ECO:0000313" key="1">
    <source>
        <dbReference type="EMBL" id="KAK1402390.1"/>
    </source>
</evidence>
<dbReference type="AlphaFoldDB" id="A0AAD8N5K5"/>
<keyword evidence="2" id="KW-1185">Reference proteome</keyword>
<gene>
    <name evidence="1" type="ORF">POM88_001995</name>
</gene>
<accession>A0AAD8N5K5</accession>
<proteinExistence type="predicted"/>
<organism evidence="1 2">
    <name type="scientific">Heracleum sosnowskyi</name>
    <dbReference type="NCBI Taxonomy" id="360622"/>
    <lineage>
        <taxon>Eukaryota</taxon>
        <taxon>Viridiplantae</taxon>
        <taxon>Streptophyta</taxon>
        <taxon>Embryophyta</taxon>
        <taxon>Tracheophyta</taxon>
        <taxon>Spermatophyta</taxon>
        <taxon>Magnoliopsida</taxon>
        <taxon>eudicotyledons</taxon>
        <taxon>Gunneridae</taxon>
        <taxon>Pentapetalae</taxon>
        <taxon>asterids</taxon>
        <taxon>campanulids</taxon>
        <taxon>Apiales</taxon>
        <taxon>Apiaceae</taxon>
        <taxon>Apioideae</taxon>
        <taxon>apioid superclade</taxon>
        <taxon>Tordylieae</taxon>
        <taxon>Tordyliinae</taxon>
        <taxon>Heracleum</taxon>
    </lineage>
</organism>
<reference evidence="1" key="1">
    <citation type="submission" date="2023-02" db="EMBL/GenBank/DDBJ databases">
        <title>Genome of toxic invasive species Heracleum sosnowskyi carries increased number of genes despite the absence of recent whole-genome duplications.</title>
        <authorList>
            <person name="Schelkunov M."/>
            <person name="Shtratnikova V."/>
            <person name="Makarenko M."/>
            <person name="Klepikova A."/>
            <person name="Omelchenko D."/>
            <person name="Novikova G."/>
            <person name="Obukhova E."/>
            <person name="Bogdanov V."/>
            <person name="Penin A."/>
            <person name="Logacheva M."/>
        </authorList>
    </citation>
    <scope>NUCLEOTIDE SEQUENCE</scope>
    <source>
        <strain evidence="1">Hsosn_3</strain>
        <tissue evidence="1">Leaf</tissue>
    </source>
</reference>
<comment type="caution">
    <text evidence="1">The sequence shown here is derived from an EMBL/GenBank/DDBJ whole genome shotgun (WGS) entry which is preliminary data.</text>
</comment>
<protein>
    <submittedName>
        <fullName evidence="1">Uncharacterized protein</fullName>
    </submittedName>
</protein>
<reference evidence="1" key="2">
    <citation type="submission" date="2023-05" db="EMBL/GenBank/DDBJ databases">
        <authorList>
            <person name="Schelkunov M.I."/>
        </authorList>
    </citation>
    <scope>NUCLEOTIDE SEQUENCE</scope>
    <source>
        <strain evidence="1">Hsosn_3</strain>
        <tissue evidence="1">Leaf</tissue>
    </source>
</reference>